<accession>A0ABW7R5W8</accession>
<evidence type="ECO:0000256" key="1">
    <source>
        <dbReference type="ARBA" id="ARBA00022527"/>
    </source>
</evidence>
<dbReference type="Gene3D" id="3.30.565.10">
    <property type="entry name" value="Histidine kinase-like ATPase, C-terminal domain"/>
    <property type="match status" value="1"/>
</dbReference>
<keyword evidence="3" id="KW-0547">Nucleotide-binding</keyword>
<dbReference type="EMBL" id="JBIRGQ010000015">
    <property type="protein sequence ID" value="MFH8551784.1"/>
    <property type="molecule type" value="Genomic_DNA"/>
</dbReference>
<keyword evidence="1" id="KW-0723">Serine/threonine-protein kinase</keyword>
<dbReference type="InterPro" id="IPR003594">
    <property type="entry name" value="HATPase_dom"/>
</dbReference>
<dbReference type="InterPro" id="IPR050267">
    <property type="entry name" value="Anti-sigma-factor_SerPK"/>
</dbReference>
<name>A0ABW7R5W8_9ACTN</name>
<sequence length="151" mass="15911">MPTALAPPDRPSPSAPVTPGTYLLVAGNRPNAPTVLRRLVATVLCATGYESLAETARLLTSEIVTNVHRHTNTPAVHVEVLVSASHVHVSVRDNAPRYRAMPPEIADGEGGLGLHIVDKCADSWGITHFGGQVPTGKAVWFRLVRGGKGAA</sequence>
<dbReference type="Pfam" id="PF13581">
    <property type="entry name" value="HATPase_c_2"/>
    <property type="match status" value="1"/>
</dbReference>
<dbReference type="Proteomes" id="UP001610818">
    <property type="component" value="Unassembled WGS sequence"/>
</dbReference>
<dbReference type="PANTHER" id="PTHR35526">
    <property type="entry name" value="ANTI-SIGMA-F FACTOR RSBW-RELATED"/>
    <property type="match status" value="1"/>
</dbReference>
<proteinExistence type="predicted"/>
<dbReference type="PANTHER" id="PTHR35526:SF3">
    <property type="entry name" value="ANTI-SIGMA-F FACTOR RSBW"/>
    <property type="match status" value="1"/>
</dbReference>
<evidence type="ECO:0000313" key="3">
    <source>
        <dbReference type="EMBL" id="MFH8551784.1"/>
    </source>
</evidence>
<feature type="domain" description="Histidine kinase/HSP90-like ATPase" evidence="2">
    <location>
        <begin position="35"/>
        <end position="142"/>
    </location>
</feature>
<keyword evidence="4" id="KW-1185">Reference proteome</keyword>
<evidence type="ECO:0000313" key="4">
    <source>
        <dbReference type="Proteomes" id="UP001610818"/>
    </source>
</evidence>
<keyword evidence="3" id="KW-0067">ATP-binding</keyword>
<evidence type="ECO:0000259" key="2">
    <source>
        <dbReference type="Pfam" id="PF13581"/>
    </source>
</evidence>
<protein>
    <submittedName>
        <fullName evidence="3">ATP-binding protein</fullName>
    </submittedName>
</protein>
<comment type="caution">
    <text evidence="3">The sequence shown here is derived from an EMBL/GenBank/DDBJ whole genome shotgun (WGS) entry which is preliminary data.</text>
</comment>
<dbReference type="CDD" id="cd16936">
    <property type="entry name" value="HATPase_RsbW-like"/>
    <property type="match status" value="1"/>
</dbReference>
<organism evidence="3 4">
    <name type="scientific">Streptomyces longisporoflavus</name>
    <dbReference type="NCBI Taxonomy" id="28044"/>
    <lineage>
        <taxon>Bacteria</taxon>
        <taxon>Bacillati</taxon>
        <taxon>Actinomycetota</taxon>
        <taxon>Actinomycetes</taxon>
        <taxon>Kitasatosporales</taxon>
        <taxon>Streptomycetaceae</taxon>
        <taxon>Streptomyces</taxon>
    </lineage>
</organism>
<keyword evidence="1" id="KW-0418">Kinase</keyword>
<dbReference type="SUPFAM" id="SSF55874">
    <property type="entry name" value="ATPase domain of HSP90 chaperone/DNA topoisomerase II/histidine kinase"/>
    <property type="match status" value="1"/>
</dbReference>
<keyword evidence="1" id="KW-0808">Transferase</keyword>
<dbReference type="InterPro" id="IPR036890">
    <property type="entry name" value="HATPase_C_sf"/>
</dbReference>
<dbReference type="RefSeq" id="WP_397718934.1">
    <property type="nucleotide sequence ID" value="NZ_JBIRGN010000015.1"/>
</dbReference>
<gene>
    <name evidence="3" type="ORF">ACH4F9_43095</name>
</gene>
<reference evidence="3 4" key="1">
    <citation type="submission" date="2024-10" db="EMBL/GenBank/DDBJ databases">
        <title>The Natural Products Discovery Center: Release of the First 8490 Sequenced Strains for Exploring Actinobacteria Biosynthetic Diversity.</title>
        <authorList>
            <person name="Kalkreuter E."/>
            <person name="Kautsar S.A."/>
            <person name="Yang D."/>
            <person name="Bader C.D."/>
            <person name="Teijaro C.N."/>
            <person name="Fluegel L."/>
            <person name="Davis C.M."/>
            <person name="Simpson J.R."/>
            <person name="Lauterbach L."/>
            <person name="Steele A.D."/>
            <person name="Gui C."/>
            <person name="Meng S."/>
            <person name="Li G."/>
            <person name="Viehrig K."/>
            <person name="Ye F."/>
            <person name="Su P."/>
            <person name="Kiefer A.F."/>
            <person name="Nichols A."/>
            <person name="Cepeda A.J."/>
            <person name="Yan W."/>
            <person name="Fan B."/>
            <person name="Jiang Y."/>
            <person name="Adhikari A."/>
            <person name="Zheng C.-J."/>
            <person name="Schuster L."/>
            <person name="Cowan T.M."/>
            <person name="Smanski M.J."/>
            <person name="Chevrette M.G."/>
            <person name="De Carvalho L.P.S."/>
            <person name="Shen B."/>
        </authorList>
    </citation>
    <scope>NUCLEOTIDE SEQUENCE [LARGE SCALE GENOMIC DNA]</scope>
    <source>
        <strain evidence="3 4">NPDC017990</strain>
    </source>
</reference>
<dbReference type="GO" id="GO:0005524">
    <property type="term" value="F:ATP binding"/>
    <property type="evidence" value="ECO:0007669"/>
    <property type="project" value="UniProtKB-KW"/>
</dbReference>